<dbReference type="Proteomes" id="UP000799764">
    <property type="component" value="Unassembled WGS sequence"/>
</dbReference>
<name>A0A9P4PCC6_9PLEO</name>
<dbReference type="EMBL" id="MU001507">
    <property type="protein sequence ID" value="KAF2440411.1"/>
    <property type="molecule type" value="Genomic_DNA"/>
</dbReference>
<dbReference type="OrthoDB" id="3787249at2759"/>
<comment type="caution">
    <text evidence="1">The sequence shown here is derived from an EMBL/GenBank/DDBJ whole genome shotgun (WGS) entry which is preliminary data.</text>
</comment>
<organism evidence="1 2">
    <name type="scientific">Karstenula rhodostoma CBS 690.94</name>
    <dbReference type="NCBI Taxonomy" id="1392251"/>
    <lineage>
        <taxon>Eukaryota</taxon>
        <taxon>Fungi</taxon>
        <taxon>Dikarya</taxon>
        <taxon>Ascomycota</taxon>
        <taxon>Pezizomycotina</taxon>
        <taxon>Dothideomycetes</taxon>
        <taxon>Pleosporomycetidae</taxon>
        <taxon>Pleosporales</taxon>
        <taxon>Massarineae</taxon>
        <taxon>Didymosphaeriaceae</taxon>
        <taxon>Karstenula</taxon>
    </lineage>
</organism>
<accession>A0A9P4PCC6</accession>
<reference evidence="1" key="1">
    <citation type="journal article" date="2020" name="Stud. Mycol.">
        <title>101 Dothideomycetes genomes: a test case for predicting lifestyles and emergence of pathogens.</title>
        <authorList>
            <person name="Haridas S."/>
            <person name="Albert R."/>
            <person name="Binder M."/>
            <person name="Bloem J."/>
            <person name="Labutti K."/>
            <person name="Salamov A."/>
            <person name="Andreopoulos B."/>
            <person name="Baker S."/>
            <person name="Barry K."/>
            <person name="Bills G."/>
            <person name="Bluhm B."/>
            <person name="Cannon C."/>
            <person name="Castanera R."/>
            <person name="Culley D."/>
            <person name="Daum C."/>
            <person name="Ezra D."/>
            <person name="Gonzalez J."/>
            <person name="Henrissat B."/>
            <person name="Kuo A."/>
            <person name="Liang C."/>
            <person name="Lipzen A."/>
            <person name="Lutzoni F."/>
            <person name="Magnuson J."/>
            <person name="Mondo S."/>
            <person name="Nolan M."/>
            <person name="Ohm R."/>
            <person name="Pangilinan J."/>
            <person name="Park H.-J."/>
            <person name="Ramirez L."/>
            <person name="Alfaro M."/>
            <person name="Sun H."/>
            <person name="Tritt A."/>
            <person name="Yoshinaga Y."/>
            <person name="Zwiers L.-H."/>
            <person name="Turgeon B."/>
            <person name="Goodwin S."/>
            <person name="Spatafora J."/>
            <person name="Crous P."/>
            <person name="Grigoriev I."/>
        </authorList>
    </citation>
    <scope>NUCLEOTIDE SEQUENCE</scope>
    <source>
        <strain evidence="1">CBS 690.94</strain>
    </source>
</reference>
<evidence type="ECO:0000313" key="1">
    <source>
        <dbReference type="EMBL" id="KAF2440411.1"/>
    </source>
</evidence>
<dbReference type="AlphaFoldDB" id="A0A9P4PCC6"/>
<protein>
    <submittedName>
        <fullName evidence="1">Uncharacterized protein</fullName>
    </submittedName>
</protein>
<proteinExistence type="predicted"/>
<keyword evidence="2" id="KW-1185">Reference proteome</keyword>
<sequence length="303" mass="33227">MPKHKNRESSGSSGGKPYERILRNTAKVNYSDAEILELADPGRAVHQPIEAGASEGYVTACVSLRPLTQYRLPTQAGHVTLVSSSAVNVPKAPANTWVVETSAPLTSPSCINDPNNSPRDTLTYLSKSQLLARRDALLDACTHRANLFAAAIQRFEMYAQFFASACATAHPDGQSGVLLTLRAAVHFADELFPPRRDYTVAVTLLRHFVAGVLHRLHPANETRLTNTRRFNELSHQYEDGENAIRDTMAGIGKVEGGTKAKLEVYMKAFKERGEMLKAQQARLEVLAEECLEEIEEGEGLVGI</sequence>
<gene>
    <name evidence="1" type="ORF">P171DRAFT_435211</name>
</gene>
<evidence type="ECO:0000313" key="2">
    <source>
        <dbReference type="Proteomes" id="UP000799764"/>
    </source>
</evidence>